<keyword evidence="1" id="KW-1133">Transmembrane helix</keyword>
<protein>
    <submittedName>
        <fullName evidence="4">FecR protein</fullName>
    </submittedName>
</protein>
<name>A0A1H0J810_9SPHI</name>
<dbReference type="InterPro" id="IPR006860">
    <property type="entry name" value="FecR"/>
</dbReference>
<dbReference type="Pfam" id="PF04773">
    <property type="entry name" value="FecR"/>
    <property type="match status" value="1"/>
</dbReference>
<proteinExistence type="predicted"/>
<sequence length="402" mass="44623">MDNLDQLRASFFKYVNHQADIEEARLFLEHLKSGKDQEELLSLIEECLDSPVAEEVTVMPEVLAALDHSYNAVKSRINALPKKRKLFSFPRIAAAAAILLVTTAGLLFYLANSAPGIQDTSTYANDVSPAQNGATLILANGKKIRLSEVSKGELAKEGGVIISKTADGQLVYHIQNQEKQTGNQINTLSTQNGETYMVVLPDQSKVWLNAGSTLKYPSKFSEKERVVQLTGEAYFEIAKAKLPHSRLALPFSVQTTSQTVEVLGTHFNVNAYADQPDTRTTLLEGSVHIAPQFAKDKGVMLVPGQQSVLKDKDRIAVREINLNKAIAWKNGKFVFDNESIEDIMQELSRWYDVEIKYQGDVSNRIFTGSMSRKMGLAAILTKISYTEAVHFKIEGRRVTVMP</sequence>
<keyword evidence="5" id="KW-1185">Reference proteome</keyword>
<dbReference type="Pfam" id="PF16344">
    <property type="entry name" value="FecR_C"/>
    <property type="match status" value="1"/>
</dbReference>
<dbReference type="GO" id="GO:0016989">
    <property type="term" value="F:sigma factor antagonist activity"/>
    <property type="evidence" value="ECO:0007669"/>
    <property type="project" value="TreeGrafter"/>
</dbReference>
<evidence type="ECO:0000313" key="4">
    <source>
        <dbReference type="EMBL" id="SDO39471.1"/>
    </source>
</evidence>
<dbReference type="EMBL" id="FNGY01000014">
    <property type="protein sequence ID" value="SDO39471.1"/>
    <property type="molecule type" value="Genomic_DNA"/>
</dbReference>
<keyword evidence="1" id="KW-0472">Membrane</keyword>
<evidence type="ECO:0000313" key="5">
    <source>
        <dbReference type="Proteomes" id="UP000183200"/>
    </source>
</evidence>
<dbReference type="PANTHER" id="PTHR30273:SF2">
    <property type="entry name" value="PROTEIN FECR"/>
    <property type="match status" value="1"/>
</dbReference>
<dbReference type="RefSeq" id="WP_074612502.1">
    <property type="nucleotide sequence ID" value="NZ_FNGY01000014.1"/>
</dbReference>
<feature type="domain" description="Protein FecR C-terminal" evidence="3">
    <location>
        <begin position="332"/>
        <end position="400"/>
    </location>
</feature>
<reference evidence="5" key="1">
    <citation type="submission" date="2016-10" db="EMBL/GenBank/DDBJ databases">
        <authorList>
            <person name="Varghese N."/>
            <person name="Submissions S."/>
        </authorList>
    </citation>
    <scope>NUCLEOTIDE SEQUENCE [LARGE SCALE GENOMIC DNA]</scope>
    <source>
        <strain evidence="5">DSM 19110</strain>
    </source>
</reference>
<evidence type="ECO:0000256" key="1">
    <source>
        <dbReference type="SAM" id="Phobius"/>
    </source>
</evidence>
<dbReference type="Gene3D" id="3.55.50.30">
    <property type="match status" value="1"/>
</dbReference>
<dbReference type="Gene3D" id="2.60.120.1440">
    <property type="match status" value="1"/>
</dbReference>
<dbReference type="AlphaFoldDB" id="A0A1H0J810"/>
<dbReference type="PANTHER" id="PTHR30273">
    <property type="entry name" value="PERIPLASMIC SIGNAL SENSOR AND SIGMA FACTOR ACTIVATOR FECR-RELATED"/>
    <property type="match status" value="1"/>
</dbReference>
<dbReference type="OrthoDB" id="1099963at2"/>
<gene>
    <name evidence="4" type="ORF">SAMN05421820_11499</name>
</gene>
<dbReference type="InterPro" id="IPR012373">
    <property type="entry name" value="Ferrdict_sens_TM"/>
</dbReference>
<evidence type="ECO:0000259" key="3">
    <source>
        <dbReference type="Pfam" id="PF16344"/>
    </source>
</evidence>
<dbReference type="Proteomes" id="UP000183200">
    <property type="component" value="Unassembled WGS sequence"/>
</dbReference>
<feature type="domain" description="FecR protein" evidence="2">
    <location>
        <begin position="187"/>
        <end position="287"/>
    </location>
</feature>
<dbReference type="InterPro" id="IPR032508">
    <property type="entry name" value="FecR_C"/>
</dbReference>
<accession>A0A1H0J810</accession>
<evidence type="ECO:0000259" key="2">
    <source>
        <dbReference type="Pfam" id="PF04773"/>
    </source>
</evidence>
<keyword evidence="1" id="KW-0812">Transmembrane</keyword>
<feature type="transmembrane region" description="Helical" evidence="1">
    <location>
        <begin position="92"/>
        <end position="111"/>
    </location>
</feature>
<organism evidence="4 5">
    <name type="scientific">Pedobacter steynii</name>
    <dbReference type="NCBI Taxonomy" id="430522"/>
    <lineage>
        <taxon>Bacteria</taxon>
        <taxon>Pseudomonadati</taxon>
        <taxon>Bacteroidota</taxon>
        <taxon>Sphingobacteriia</taxon>
        <taxon>Sphingobacteriales</taxon>
        <taxon>Sphingobacteriaceae</taxon>
        <taxon>Pedobacter</taxon>
    </lineage>
</organism>